<evidence type="ECO:0000256" key="4">
    <source>
        <dbReference type="ARBA" id="ARBA00022679"/>
    </source>
</evidence>
<dbReference type="OMA" id="HFEHDRR"/>
<keyword evidence="3" id="KW-0696">RNA-directed RNA polymerase</keyword>
<dbReference type="GO" id="GO:0031380">
    <property type="term" value="C:nuclear RNA-directed RNA polymerase complex"/>
    <property type="evidence" value="ECO:0007669"/>
    <property type="project" value="TreeGrafter"/>
</dbReference>
<dbReference type="Proteomes" id="UP000005237">
    <property type="component" value="Unassembled WGS sequence"/>
</dbReference>
<dbReference type="GO" id="GO:0030422">
    <property type="term" value="P:siRNA processing"/>
    <property type="evidence" value="ECO:0007669"/>
    <property type="project" value="TreeGrafter"/>
</dbReference>
<dbReference type="Pfam" id="PF25359">
    <property type="entry name" value="PH_met_RdRP"/>
    <property type="match status" value="1"/>
</dbReference>
<dbReference type="InterPro" id="IPR056654">
    <property type="entry name" value="DUF7752"/>
</dbReference>
<evidence type="ECO:0000259" key="11">
    <source>
        <dbReference type="Pfam" id="PF24934"/>
    </source>
</evidence>
<name>A0A8R1DGS1_CAEJA</name>
<feature type="domain" description="RDRP core" evidence="10">
    <location>
        <begin position="680"/>
        <end position="1262"/>
    </location>
</feature>
<evidence type="ECO:0000313" key="15">
    <source>
        <dbReference type="Proteomes" id="UP000005237"/>
    </source>
</evidence>
<dbReference type="PANTHER" id="PTHR23079:SF55">
    <property type="entry name" value="RNA-DIRECTED RNA POLYMERASE"/>
    <property type="match status" value="1"/>
</dbReference>
<dbReference type="InterPro" id="IPR058752">
    <property type="entry name" value="RDRP_C_head"/>
</dbReference>
<dbReference type="Pfam" id="PF24934">
    <property type="entry name" value="DUF7752"/>
    <property type="match status" value="1"/>
</dbReference>
<evidence type="ECO:0000256" key="9">
    <source>
        <dbReference type="SAM" id="MobiDB-lite"/>
    </source>
</evidence>
<evidence type="ECO:0000256" key="5">
    <source>
        <dbReference type="ARBA" id="ARBA00022695"/>
    </source>
</evidence>
<dbReference type="InterPro" id="IPR057493">
    <property type="entry name" value="PH_RdRP-assoc"/>
</dbReference>
<keyword evidence="4" id="KW-0808">Transferase</keyword>
<dbReference type="PANTHER" id="PTHR23079">
    <property type="entry name" value="RNA-DEPENDENT RNA POLYMERASE"/>
    <property type="match status" value="1"/>
</dbReference>
<evidence type="ECO:0000313" key="14">
    <source>
        <dbReference type="EnsemblMetazoa" id="CJA02104.1"/>
    </source>
</evidence>
<feature type="compositionally biased region" description="Polar residues" evidence="9">
    <location>
        <begin position="31"/>
        <end position="56"/>
    </location>
</feature>
<dbReference type="Pfam" id="PF05183">
    <property type="entry name" value="RdRP"/>
    <property type="match status" value="1"/>
</dbReference>
<evidence type="ECO:0000256" key="6">
    <source>
        <dbReference type="ARBA" id="ARBA00022884"/>
    </source>
</evidence>
<proteinExistence type="inferred from homology"/>
<evidence type="ECO:0000256" key="1">
    <source>
        <dbReference type="ARBA" id="ARBA00005762"/>
    </source>
</evidence>
<evidence type="ECO:0000259" key="10">
    <source>
        <dbReference type="Pfam" id="PF05183"/>
    </source>
</evidence>
<protein>
    <recommendedName>
        <fullName evidence="2">RNA-directed RNA polymerase</fullName>
        <ecNumber evidence="2">2.7.7.48</ecNumber>
    </recommendedName>
</protein>
<keyword evidence="5" id="KW-0548">Nucleotidyltransferase</keyword>
<dbReference type="InterPro" id="IPR007855">
    <property type="entry name" value="RDRP"/>
</dbReference>
<evidence type="ECO:0000256" key="2">
    <source>
        <dbReference type="ARBA" id="ARBA00012494"/>
    </source>
</evidence>
<dbReference type="GO" id="GO:0003723">
    <property type="term" value="F:RNA binding"/>
    <property type="evidence" value="ECO:0007669"/>
    <property type="project" value="UniProtKB-KW"/>
</dbReference>
<dbReference type="GO" id="GO:0003968">
    <property type="term" value="F:RNA-directed RNA polymerase activity"/>
    <property type="evidence" value="ECO:0007669"/>
    <property type="project" value="UniProtKB-KW"/>
</dbReference>
<feature type="compositionally biased region" description="Acidic residues" evidence="9">
    <location>
        <begin position="1"/>
        <end position="11"/>
    </location>
</feature>
<reference evidence="15" key="1">
    <citation type="submission" date="2010-08" db="EMBL/GenBank/DDBJ databases">
        <authorList>
            <consortium name="Caenorhabditis japonica Sequencing Consortium"/>
            <person name="Wilson R.K."/>
        </authorList>
    </citation>
    <scope>NUCLEOTIDE SEQUENCE [LARGE SCALE GENOMIC DNA]</scope>
    <source>
        <strain evidence="15">DF5081</strain>
    </source>
</reference>
<comment type="similarity">
    <text evidence="1">Belongs to the RdRP family.</text>
</comment>
<evidence type="ECO:0000256" key="8">
    <source>
        <dbReference type="ARBA" id="ARBA00048744"/>
    </source>
</evidence>
<dbReference type="EC" id="2.7.7.48" evidence="2"/>
<reference evidence="14" key="2">
    <citation type="submission" date="2022-06" db="UniProtKB">
        <authorList>
            <consortium name="EnsemblMetazoa"/>
        </authorList>
    </citation>
    <scope>IDENTIFICATION</scope>
    <source>
        <strain evidence="14">DF5081</strain>
    </source>
</reference>
<comment type="catalytic activity">
    <reaction evidence="8">
        <text>RNA(n) + a ribonucleoside 5'-triphosphate = RNA(n+1) + diphosphate</text>
        <dbReference type="Rhea" id="RHEA:21248"/>
        <dbReference type="Rhea" id="RHEA-COMP:14527"/>
        <dbReference type="Rhea" id="RHEA-COMP:17342"/>
        <dbReference type="ChEBI" id="CHEBI:33019"/>
        <dbReference type="ChEBI" id="CHEBI:61557"/>
        <dbReference type="ChEBI" id="CHEBI:140395"/>
        <dbReference type="EC" id="2.7.7.48"/>
    </reaction>
</comment>
<dbReference type="Pfam" id="PF26253">
    <property type="entry name" value="RdRP_head"/>
    <property type="match status" value="1"/>
</dbReference>
<evidence type="ECO:0000256" key="7">
    <source>
        <dbReference type="ARBA" id="ARBA00023158"/>
    </source>
</evidence>
<sequence>MIQSENEDSSDENVALTRQRLPRYDALRGVPQSQSSFPRGRSNFSSGTFPNRKTESIPVNTLATGHSSKMLLTTFRMDRCSRLRPHTTETSEYDTVTDQMTDGASTSRQDFHPNHVNNFSCPINRGYLQDYHLFPTRNGSKQEGSKRYSLPSTHILFGKTKHRGGPNIEEQEKMVAMLQAAAKITEIDSVKEEVIREPVQLNVYVKICGTMNNSTFGYCRAHMGSMKEYLEKCLKHSGVSQVEWLTTGMMPRAAYEEQVYQIEAILVLNETEDAEYTSEIFSNFITKFSRKMHGMLHDQIFLEVMKLQTLFPKILPQHVDIGISGLAIGNCPNTGLFLVRGDYITQDNTVCSVKLQSQYNSDIARENTAYKVAGGNKYLSYARFEHDKRVIVLYFGVRLCEFGEDGLDHAGFRLNLYYNQFIRIVADFSKETTNSIYIQMKNPPHLWEGIPKNGMYHPSKSKILNMETCTDWMRVLTWPADAEQRGIGCTMEAFSQSSWIRIIFKKDDDSDSVNSPFLMDVIARLAARSNAKVSFCSIYSIRRKLAPSPAFYSLGSFRANYILQALITRGSVFMDQLFDVADPNIPTEDGTPLDIEAEPLFLKLVRRCMKECQQAAEESMEQLLNAIDEKRCVNVLKAFSILYKTRKTQYERLLSGESLQDVGLAKPLPKNCVSVAKVIVTPSRVLLMAPEVMMINRVVRRFGSDYALRCVFRDDNLGRLAIRDFAVNNIDHNSNTVTESIYRTLRHGIRVADRLYRFLGWSNSQMRDQGCYLYAHRVDPLTGEVSGTVEDIRKWMGDFRDAISVPKMMSRMGQCFTQAQPTVRLERKHWIVEADIEGGPNNKYCFSDGCGRISYRLATQISKILQLKEVPACLQVRFKGFKGIVVIDPTIDEIINMPKIIFRKSQQKFGSSTDDSHDDYLEVVKYAMPSPVCLNRPFITILDQVSAKQSSISHSRITNRIHYYLERELSLISNMLINENHACEELVNRTNLPIDWIYASRQAGFQLSVDPFVRQMLFAIYRYNIIHHISKAKIFLPPAMGRSMYGVVDETGLLQHGQVFIQYTPNIRQSSSNPTLLTGKVLITKNPCHVPGDVRVFQAVYQPSLAHLIDVVVFPQHGPRPHPDEMAGSDLDGDEYSIIWDQEMLLDYNEPAMVFPSSTAVDDEKEPTNDDMVEFFLRYLQQDSIGRMSHAHLAFADLYGLFHEHCHSIALKCSVAVDFPKSGVPAEPLAAYEQCEVTPDYMMSGVKPMYYSPRLNGQLYRKARKVEEVLEDHNSRGSTFEGEYDKLICPDDVDVFFGDEAKLFQTLSLRDEYASRIQQLLDEYGIEDEASVVSGHAASIKRLAGMERDDYSFYHTDKVVELRYEKLYQVFRGKFFEEFGGEAGFVIQDGKASRVVGNAAMLKKIRQWYYVAYVQPRKNKTGRLIGQSLPWVCWDVLCDLRKKLMVEKNDAIPRVRYPLSARLELEMRNSIEEQHDMYLEFKKLVEEEEEALCIKRYAQVYSDQLIEMLFLIDIWLKHENILPSDSITIWHVGRILIRFALGVLQGNPTIDYEKSILKTNVVFKRWLSMEADEDESPIFLEFDVGSLMIEFLRYLASQSFALSEHVTLRVFNDTGITEPFLLRSFQWLPLHHVSYRTFHSLAVSGIFDAFHFSDGNYLELVSESRDPILVSESLFSSKNYSDDNPINRTRILQSLKDWSGVKEIIPREITGNRKATDLVYVTSVGTVLARQRLSRLLLLSGETIRDAIANDIIPAEVRDECL</sequence>
<accession>A0A8R1DGS1</accession>
<evidence type="ECO:0000259" key="12">
    <source>
        <dbReference type="Pfam" id="PF25359"/>
    </source>
</evidence>
<dbReference type="EnsemblMetazoa" id="CJA02104.1">
    <property type="protein sequence ID" value="CJA02104.1"/>
    <property type="gene ID" value="WBGene00121308"/>
</dbReference>
<feature type="domain" description="PH-like" evidence="12">
    <location>
        <begin position="315"/>
        <end position="541"/>
    </location>
</feature>
<feature type="domain" description="DUF7752" evidence="11">
    <location>
        <begin position="1497"/>
        <end position="1607"/>
    </location>
</feature>
<keyword evidence="15" id="KW-1185">Reference proteome</keyword>
<feature type="domain" description="RDRP C-terminal head" evidence="13">
    <location>
        <begin position="1307"/>
        <end position="1445"/>
    </location>
</feature>
<dbReference type="InterPro" id="IPR057596">
    <property type="entry name" value="RDRP_core"/>
</dbReference>
<organism evidence="14 15">
    <name type="scientific">Caenorhabditis japonica</name>
    <dbReference type="NCBI Taxonomy" id="281687"/>
    <lineage>
        <taxon>Eukaryota</taxon>
        <taxon>Metazoa</taxon>
        <taxon>Ecdysozoa</taxon>
        <taxon>Nematoda</taxon>
        <taxon>Chromadorea</taxon>
        <taxon>Rhabditida</taxon>
        <taxon>Rhabditina</taxon>
        <taxon>Rhabditomorpha</taxon>
        <taxon>Rhabditoidea</taxon>
        <taxon>Rhabditidae</taxon>
        <taxon>Peloderinae</taxon>
        <taxon>Caenorhabditis</taxon>
    </lineage>
</organism>
<keyword evidence="7" id="KW-0943">RNA-mediated gene silencing</keyword>
<evidence type="ECO:0000256" key="3">
    <source>
        <dbReference type="ARBA" id="ARBA00022484"/>
    </source>
</evidence>
<evidence type="ECO:0000259" key="13">
    <source>
        <dbReference type="Pfam" id="PF26253"/>
    </source>
</evidence>
<feature type="region of interest" description="Disordered" evidence="9">
    <location>
        <begin position="1"/>
        <end position="56"/>
    </location>
</feature>
<keyword evidence="6" id="KW-0694">RNA-binding</keyword>